<evidence type="ECO:0000256" key="1">
    <source>
        <dbReference type="ARBA" id="ARBA00000971"/>
    </source>
</evidence>
<evidence type="ECO:0000256" key="2">
    <source>
        <dbReference type="ARBA" id="ARBA00013194"/>
    </source>
</evidence>
<dbReference type="PANTHER" id="PTHR47245:SF1">
    <property type="entry name" value="FOLDASE PROTEIN PRSA"/>
    <property type="match status" value="1"/>
</dbReference>
<dbReference type="EMBL" id="DSRU01000047">
    <property type="protein sequence ID" value="HFM96842.1"/>
    <property type="molecule type" value="Genomic_DNA"/>
</dbReference>
<evidence type="ECO:0000256" key="3">
    <source>
        <dbReference type="ARBA" id="ARBA00022729"/>
    </source>
</evidence>
<evidence type="ECO:0000256" key="5">
    <source>
        <dbReference type="ARBA" id="ARBA00023235"/>
    </source>
</evidence>
<dbReference type="PROSITE" id="PS50198">
    <property type="entry name" value="PPIC_PPIASE_2"/>
    <property type="match status" value="1"/>
</dbReference>
<dbReference type="SUPFAM" id="SSF109998">
    <property type="entry name" value="Triger factor/SurA peptide-binding domain-like"/>
    <property type="match status" value="1"/>
</dbReference>
<keyword evidence="3" id="KW-0732">Signal</keyword>
<dbReference type="AlphaFoldDB" id="A0A7C3KDR8"/>
<gene>
    <name evidence="8" type="ORF">ENR64_03580</name>
</gene>
<keyword evidence="4 6" id="KW-0697">Rotamase</keyword>
<proteinExistence type="predicted"/>
<organism evidence="8">
    <name type="scientific">Oscillatoriales cyanobacterium SpSt-418</name>
    <dbReference type="NCBI Taxonomy" id="2282169"/>
    <lineage>
        <taxon>Bacteria</taxon>
        <taxon>Bacillati</taxon>
        <taxon>Cyanobacteriota</taxon>
        <taxon>Cyanophyceae</taxon>
        <taxon>Oscillatoriophycideae</taxon>
        <taxon>Oscillatoriales</taxon>
    </lineage>
</organism>
<feature type="domain" description="PpiC" evidence="7">
    <location>
        <begin position="119"/>
        <end position="210"/>
    </location>
</feature>
<evidence type="ECO:0000313" key="8">
    <source>
        <dbReference type="EMBL" id="HFM96842.1"/>
    </source>
</evidence>
<name>A0A7C3KDR8_9CYAN</name>
<sequence>MLSNLSEEMPSDVIVYSLKKTLRYKEIYREVLQQELINQIAQEYAIAVESDEIQTEADYQRRKLRLEHASDTFIWLANQRVTPEEWEVGIRDKILINKLSKVLFDSEVARFFAENRLSFDQVLLYQIVVPYSQIAQELFYQIEESEISFFEAAHLYDIDTERRRRCGYEGFVHRHNLLPAIAVAVFSAIPGQLLSPIQTEQGFHLLLVEEVTPAELTPETQQIIRDRLFQEWLESELTARLQ</sequence>
<accession>A0A7C3KDR8</accession>
<dbReference type="InterPro" id="IPR050245">
    <property type="entry name" value="PrsA_foldase"/>
</dbReference>
<protein>
    <recommendedName>
        <fullName evidence="2">peptidylprolyl isomerase</fullName>
        <ecNumber evidence="2">5.2.1.8</ecNumber>
    </recommendedName>
</protein>
<dbReference type="InterPro" id="IPR000297">
    <property type="entry name" value="PPIase_PpiC"/>
</dbReference>
<comment type="caution">
    <text evidence="8">The sequence shown here is derived from an EMBL/GenBank/DDBJ whole genome shotgun (WGS) entry which is preliminary data.</text>
</comment>
<dbReference type="Pfam" id="PF00639">
    <property type="entry name" value="Rotamase"/>
    <property type="match status" value="1"/>
</dbReference>
<dbReference type="PANTHER" id="PTHR47245">
    <property type="entry name" value="PEPTIDYLPROLYL ISOMERASE"/>
    <property type="match status" value="1"/>
</dbReference>
<keyword evidence="5 6" id="KW-0413">Isomerase</keyword>
<evidence type="ECO:0000256" key="4">
    <source>
        <dbReference type="ARBA" id="ARBA00023110"/>
    </source>
</evidence>
<dbReference type="EC" id="5.2.1.8" evidence="2"/>
<dbReference type="SUPFAM" id="SSF54534">
    <property type="entry name" value="FKBP-like"/>
    <property type="match status" value="1"/>
</dbReference>
<reference evidence="8" key="1">
    <citation type="journal article" date="2020" name="mSystems">
        <title>Genome- and Community-Level Interaction Insights into Carbon Utilization and Element Cycling Functions of Hydrothermarchaeota in Hydrothermal Sediment.</title>
        <authorList>
            <person name="Zhou Z."/>
            <person name="Liu Y."/>
            <person name="Xu W."/>
            <person name="Pan J."/>
            <person name="Luo Z.H."/>
            <person name="Li M."/>
        </authorList>
    </citation>
    <scope>NUCLEOTIDE SEQUENCE [LARGE SCALE GENOMIC DNA]</scope>
    <source>
        <strain evidence="8">SpSt-418</strain>
    </source>
</reference>
<comment type="catalytic activity">
    <reaction evidence="1">
        <text>[protein]-peptidylproline (omega=180) = [protein]-peptidylproline (omega=0)</text>
        <dbReference type="Rhea" id="RHEA:16237"/>
        <dbReference type="Rhea" id="RHEA-COMP:10747"/>
        <dbReference type="Rhea" id="RHEA-COMP:10748"/>
        <dbReference type="ChEBI" id="CHEBI:83833"/>
        <dbReference type="ChEBI" id="CHEBI:83834"/>
        <dbReference type="EC" id="5.2.1.8"/>
    </reaction>
</comment>
<evidence type="ECO:0000256" key="6">
    <source>
        <dbReference type="PROSITE-ProRule" id="PRU00278"/>
    </source>
</evidence>
<dbReference type="Gene3D" id="3.10.50.40">
    <property type="match status" value="1"/>
</dbReference>
<dbReference type="GO" id="GO:0003755">
    <property type="term" value="F:peptidyl-prolyl cis-trans isomerase activity"/>
    <property type="evidence" value="ECO:0007669"/>
    <property type="project" value="UniProtKB-KW"/>
</dbReference>
<evidence type="ECO:0000259" key="7">
    <source>
        <dbReference type="PROSITE" id="PS50198"/>
    </source>
</evidence>
<dbReference type="InterPro" id="IPR027304">
    <property type="entry name" value="Trigger_fact/SurA_dom_sf"/>
</dbReference>
<dbReference type="InterPro" id="IPR046357">
    <property type="entry name" value="PPIase_dom_sf"/>
</dbReference>